<feature type="domain" description="UvrD-like helicase ATP-binding" evidence="14">
    <location>
        <begin position="8"/>
        <end position="281"/>
    </location>
</feature>
<dbReference type="eggNOG" id="COG0210">
    <property type="taxonomic scope" value="Bacteria"/>
</dbReference>
<feature type="domain" description="UvrD-like helicase C-terminal" evidence="15">
    <location>
        <begin position="282"/>
        <end position="596"/>
    </location>
</feature>
<dbReference type="RefSeq" id="WP_016524936.1">
    <property type="nucleotide sequence ID" value="NZ_KE332518.1"/>
</dbReference>
<dbReference type="InterPro" id="IPR013986">
    <property type="entry name" value="DExx_box_DNA_helicase_dom_sf"/>
</dbReference>
<dbReference type="GO" id="GO:0005829">
    <property type="term" value="C:cytosol"/>
    <property type="evidence" value="ECO:0007669"/>
    <property type="project" value="TreeGrafter"/>
</dbReference>
<dbReference type="Proteomes" id="UP000014541">
    <property type="component" value="Unassembled WGS sequence"/>
</dbReference>
<evidence type="ECO:0000256" key="11">
    <source>
        <dbReference type="ARBA" id="ARBA00048988"/>
    </source>
</evidence>
<evidence type="ECO:0000256" key="6">
    <source>
        <dbReference type="ARBA" id="ARBA00023125"/>
    </source>
</evidence>
<sequence>MNAAEYLRVLNPEQHEAVVHEGSPLLILAGAGSGKTRVITTKIAYLIGEKGFDPHSILAVTFTKKAANEMAERARLLEPRAEYTQIRTFHSFGAWFLRTFANRAGLEPNFTVYDDDDAVTLLSKAVPTLSRQQASSAAHKISLAKDYCLFPDSPELTSIESDPDFPAIYEAYQKRLRETGNADFGDLIMLPVCVMREDEHIRSQMHYRFKVVMVDEYQDSNAAQFLLLQQLASPDTYVCVVGDDDQSIYKFRGAEVKNILTFQDHFPGTKIIRLERNYRSVAPILAAADNVVRNNSERLGKTLSSVRGKGKRPVLAFLPTQDSETAFCAELIQSAHKQGCPYADWAVLYRTNAQSLGFETEFLHRKIPYTVIGSLKFYEREEIKDILAFLAFIANPKDEVAFRRIVNKPARSIGSVSQEKIVNFVRSQAPLLPSSAGAPGGGHSGGLIEGCRLCASFLSKKTAEAVQGFVSIIDSLTAFLDEGQNNSGGRSEDSGDENDAGSGADNSAGEKLSVFVEKIIRLSGLNEYYSAQDEIAGTQKTANMQELANSAVFYPKTRAGLSDFLDHIELDRTLEAADENEARDSVNLITLHNTKGLEFPRVIITGLERGIFPRTDKSNEEIEEERRLFYVGITRAKDELYMTSCAMRRLYGKTDYTDPSPFLYELKGSGIDVLGKPPYGFSLSRSDESSERSKSFTGSEYPSNPLASRWAKGVRLYHDEWGYGVIQSARGSEPDDYVITVRFESGAEKSFLPKFQAHSLMIVKDE</sequence>
<evidence type="ECO:0000256" key="3">
    <source>
        <dbReference type="ARBA" id="ARBA00022801"/>
    </source>
</evidence>
<evidence type="ECO:0000256" key="9">
    <source>
        <dbReference type="ARBA" id="ARBA00034808"/>
    </source>
</evidence>
<dbReference type="PROSITE" id="PS51198">
    <property type="entry name" value="UVRD_HELICASE_ATP_BIND"/>
    <property type="match status" value="1"/>
</dbReference>
<dbReference type="GO" id="GO:0016887">
    <property type="term" value="F:ATP hydrolysis activity"/>
    <property type="evidence" value="ECO:0007669"/>
    <property type="project" value="RHEA"/>
</dbReference>
<dbReference type="EMBL" id="ATFF01000006">
    <property type="protein sequence ID" value="EPF30325.1"/>
    <property type="molecule type" value="Genomic_DNA"/>
</dbReference>
<dbReference type="PATRIC" id="fig|1125699.3.peg.652"/>
<evidence type="ECO:0000256" key="2">
    <source>
        <dbReference type="ARBA" id="ARBA00022741"/>
    </source>
</evidence>
<keyword evidence="3 12" id="KW-0378">Hydrolase</keyword>
<evidence type="ECO:0000256" key="13">
    <source>
        <dbReference type="SAM" id="MobiDB-lite"/>
    </source>
</evidence>
<protein>
    <recommendedName>
        <fullName evidence="9">DNA 3'-5' helicase</fullName>
        <ecNumber evidence="9">5.6.2.4</ecNumber>
    </recommendedName>
    <alternativeName>
        <fullName evidence="10">DNA 3'-5' helicase II</fullName>
    </alternativeName>
</protein>
<name>S3JYM6_TREMA</name>
<dbReference type="GO" id="GO:0033202">
    <property type="term" value="C:DNA helicase complex"/>
    <property type="evidence" value="ECO:0007669"/>
    <property type="project" value="TreeGrafter"/>
</dbReference>
<organism evidence="16 17">
    <name type="scientific">Treponema maltophilum ATCC 51939</name>
    <dbReference type="NCBI Taxonomy" id="1125699"/>
    <lineage>
        <taxon>Bacteria</taxon>
        <taxon>Pseudomonadati</taxon>
        <taxon>Spirochaetota</taxon>
        <taxon>Spirochaetia</taxon>
        <taxon>Spirochaetales</taxon>
        <taxon>Treponemataceae</taxon>
        <taxon>Treponema</taxon>
    </lineage>
</organism>
<comment type="caution">
    <text evidence="16">The sequence shown here is derived from an EMBL/GenBank/DDBJ whole genome shotgun (WGS) entry which is preliminary data.</text>
</comment>
<evidence type="ECO:0000256" key="7">
    <source>
        <dbReference type="ARBA" id="ARBA00023235"/>
    </source>
</evidence>
<accession>S3JYM6</accession>
<keyword evidence="6" id="KW-0238">DNA-binding</keyword>
<feature type="binding site" evidence="12">
    <location>
        <begin position="29"/>
        <end position="36"/>
    </location>
    <ligand>
        <name>ATP</name>
        <dbReference type="ChEBI" id="CHEBI:30616"/>
    </ligand>
</feature>
<evidence type="ECO:0000256" key="5">
    <source>
        <dbReference type="ARBA" id="ARBA00022840"/>
    </source>
</evidence>
<keyword evidence="5 12" id="KW-0067">ATP-binding</keyword>
<dbReference type="GO" id="GO:0003677">
    <property type="term" value="F:DNA binding"/>
    <property type="evidence" value="ECO:0007669"/>
    <property type="project" value="UniProtKB-KW"/>
</dbReference>
<dbReference type="PANTHER" id="PTHR11070:SF2">
    <property type="entry name" value="ATP-DEPENDENT DNA HELICASE SRS2"/>
    <property type="match status" value="1"/>
</dbReference>
<dbReference type="STRING" id="1125699.HMPREF9194_00641"/>
<evidence type="ECO:0000313" key="17">
    <source>
        <dbReference type="Proteomes" id="UP000014541"/>
    </source>
</evidence>
<comment type="catalytic activity">
    <reaction evidence="11">
        <text>ATP + H2O = ADP + phosphate + H(+)</text>
        <dbReference type="Rhea" id="RHEA:13065"/>
        <dbReference type="ChEBI" id="CHEBI:15377"/>
        <dbReference type="ChEBI" id="CHEBI:15378"/>
        <dbReference type="ChEBI" id="CHEBI:30616"/>
        <dbReference type="ChEBI" id="CHEBI:43474"/>
        <dbReference type="ChEBI" id="CHEBI:456216"/>
        <dbReference type="EC" id="5.6.2.4"/>
    </reaction>
</comment>
<dbReference type="GO" id="GO:0000725">
    <property type="term" value="P:recombinational repair"/>
    <property type="evidence" value="ECO:0007669"/>
    <property type="project" value="TreeGrafter"/>
</dbReference>
<dbReference type="PANTHER" id="PTHR11070">
    <property type="entry name" value="UVRD / RECB / PCRA DNA HELICASE FAMILY MEMBER"/>
    <property type="match status" value="1"/>
</dbReference>
<dbReference type="EC" id="5.6.2.4" evidence="9"/>
<comment type="catalytic activity">
    <reaction evidence="8">
        <text>Couples ATP hydrolysis with the unwinding of duplex DNA by translocating in the 3'-5' direction.</text>
        <dbReference type="EC" id="5.6.2.4"/>
    </reaction>
</comment>
<dbReference type="AlphaFoldDB" id="S3JYM6"/>
<dbReference type="InterPro" id="IPR027417">
    <property type="entry name" value="P-loop_NTPase"/>
</dbReference>
<dbReference type="OrthoDB" id="9810135at2"/>
<evidence type="ECO:0000256" key="8">
    <source>
        <dbReference type="ARBA" id="ARBA00034617"/>
    </source>
</evidence>
<dbReference type="Gene3D" id="3.40.50.300">
    <property type="entry name" value="P-loop containing nucleotide triphosphate hydrolases"/>
    <property type="match status" value="2"/>
</dbReference>
<dbReference type="InterPro" id="IPR014017">
    <property type="entry name" value="DNA_helicase_UvrD-like_C"/>
</dbReference>
<dbReference type="Gene3D" id="1.10.486.10">
    <property type="entry name" value="PCRA, domain 4"/>
    <property type="match status" value="1"/>
</dbReference>
<evidence type="ECO:0000259" key="14">
    <source>
        <dbReference type="PROSITE" id="PS51198"/>
    </source>
</evidence>
<dbReference type="Pfam" id="PF00580">
    <property type="entry name" value="UvrD-helicase"/>
    <property type="match status" value="1"/>
</dbReference>
<evidence type="ECO:0000256" key="4">
    <source>
        <dbReference type="ARBA" id="ARBA00022806"/>
    </source>
</evidence>
<evidence type="ECO:0000259" key="15">
    <source>
        <dbReference type="PROSITE" id="PS51217"/>
    </source>
</evidence>
<dbReference type="Gene3D" id="1.10.10.160">
    <property type="match status" value="1"/>
</dbReference>
<dbReference type="GO" id="GO:0005524">
    <property type="term" value="F:ATP binding"/>
    <property type="evidence" value="ECO:0007669"/>
    <property type="project" value="UniProtKB-UniRule"/>
</dbReference>
<dbReference type="Pfam" id="PF13361">
    <property type="entry name" value="UvrD_C"/>
    <property type="match status" value="2"/>
</dbReference>
<gene>
    <name evidence="16" type="ORF">HMPREF9194_00641</name>
</gene>
<keyword evidence="7" id="KW-0413">Isomerase</keyword>
<evidence type="ECO:0000256" key="10">
    <source>
        <dbReference type="ARBA" id="ARBA00034923"/>
    </source>
</evidence>
<keyword evidence="17" id="KW-1185">Reference proteome</keyword>
<evidence type="ECO:0000256" key="1">
    <source>
        <dbReference type="ARBA" id="ARBA00009922"/>
    </source>
</evidence>
<dbReference type="GO" id="GO:0043138">
    <property type="term" value="F:3'-5' DNA helicase activity"/>
    <property type="evidence" value="ECO:0007669"/>
    <property type="project" value="UniProtKB-EC"/>
</dbReference>
<dbReference type="SUPFAM" id="SSF52540">
    <property type="entry name" value="P-loop containing nucleoside triphosphate hydrolases"/>
    <property type="match status" value="1"/>
</dbReference>
<proteinExistence type="inferred from homology"/>
<dbReference type="InterPro" id="IPR014016">
    <property type="entry name" value="UvrD-like_ATP-bd"/>
</dbReference>
<evidence type="ECO:0000256" key="12">
    <source>
        <dbReference type="PROSITE-ProRule" id="PRU00560"/>
    </source>
</evidence>
<keyword evidence="2 12" id="KW-0547">Nucleotide-binding</keyword>
<reference evidence="16 17" key="1">
    <citation type="submission" date="2013-04" db="EMBL/GenBank/DDBJ databases">
        <title>The Genome Sequence of Treponema maltophilum ATCC 51939.</title>
        <authorList>
            <consortium name="The Broad Institute Genomics Platform"/>
            <person name="Earl A."/>
            <person name="Ward D."/>
            <person name="Feldgarden M."/>
            <person name="Gevers D."/>
            <person name="Leonetti C."/>
            <person name="Blanton J.M."/>
            <person name="Dewhirst F.E."/>
            <person name="Izard J."/>
            <person name="Walker B."/>
            <person name="Young S."/>
            <person name="Zeng Q."/>
            <person name="Gargeya S."/>
            <person name="Fitzgerald M."/>
            <person name="Haas B."/>
            <person name="Abouelleil A."/>
            <person name="Allen A.W."/>
            <person name="Alvarado L."/>
            <person name="Arachchi H.M."/>
            <person name="Berlin A.M."/>
            <person name="Chapman S.B."/>
            <person name="Gainer-Dewar J."/>
            <person name="Goldberg J."/>
            <person name="Griggs A."/>
            <person name="Gujja S."/>
            <person name="Hansen M."/>
            <person name="Howarth C."/>
            <person name="Imamovic A."/>
            <person name="Ireland A."/>
            <person name="Larimer J."/>
            <person name="McCowan C."/>
            <person name="Murphy C."/>
            <person name="Pearson M."/>
            <person name="Poon T.W."/>
            <person name="Priest M."/>
            <person name="Roberts A."/>
            <person name="Saif S."/>
            <person name="Shea T."/>
            <person name="Sisk P."/>
            <person name="Sykes S."/>
            <person name="Wortman J."/>
            <person name="Nusbaum C."/>
            <person name="Birren B."/>
        </authorList>
    </citation>
    <scope>NUCLEOTIDE SEQUENCE [LARGE SCALE GENOMIC DNA]</scope>
    <source>
        <strain evidence="16 17">ATCC 51939</strain>
    </source>
</reference>
<dbReference type="HOGENOM" id="CLU_004585_5_2_12"/>
<feature type="region of interest" description="Disordered" evidence="13">
    <location>
        <begin position="483"/>
        <end position="506"/>
    </location>
</feature>
<comment type="similarity">
    <text evidence="1">Belongs to the helicase family. UvrD subfamily.</text>
</comment>
<dbReference type="InterPro" id="IPR000212">
    <property type="entry name" value="DNA_helicase_UvrD/REP"/>
</dbReference>
<evidence type="ECO:0000313" key="16">
    <source>
        <dbReference type="EMBL" id="EPF30325.1"/>
    </source>
</evidence>
<dbReference type="PROSITE" id="PS51217">
    <property type="entry name" value="UVRD_HELICASE_CTER"/>
    <property type="match status" value="1"/>
</dbReference>
<keyword evidence="4 12" id="KW-0347">Helicase</keyword>
<dbReference type="CDD" id="cd17932">
    <property type="entry name" value="DEXQc_UvrD"/>
    <property type="match status" value="1"/>
</dbReference>